<keyword evidence="3" id="KW-0479">Metal-binding</keyword>
<dbReference type="Gene3D" id="3.40.50.1980">
    <property type="entry name" value="Nitrogenase molybdenum iron protein domain"/>
    <property type="match status" value="2"/>
</dbReference>
<dbReference type="InterPro" id="IPR006127">
    <property type="entry name" value="ZnuA-like"/>
</dbReference>
<dbReference type="InterPro" id="IPR050492">
    <property type="entry name" value="Bact_metal-bind_prot9"/>
</dbReference>
<evidence type="ECO:0000256" key="1">
    <source>
        <dbReference type="ARBA" id="ARBA00004196"/>
    </source>
</evidence>
<keyword evidence="4 5" id="KW-0732">Signal</keyword>
<evidence type="ECO:0000313" key="6">
    <source>
        <dbReference type="EMBL" id="SFN84716.1"/>
    </source>
</evidence>
<dbReference type="SUPFAM" id="SSF53807">
    <property type="entry name" value="Helical backbone' metal receptor"/>
    <property type="match status" value="1"/>
</dbReference>
<evidence type="ECO:0000256" key="5">
    <source>
        <dbReference type="SAM" id="SignalP"/>
    </source>
</evidence>
<dbReference type="STRING" id="995034.SAMN05216219_2346"/>
<reference evidence="7" key="1">
    <citation type="submission" date="2016-10" db="EMBL/GenBank/DDBJ databases">
        <authorList>
            <person name="Varghese N."/>
            <person name="Submissions S."/>
        </authorList>
    </citation>
    <scope>NUCLEOTIDE SEQUENCE [LARGE SCALE GENOMIC DNA]</scope>
    <source>
        <strain evidence="7">CGMCC 1.11101</strain>
    </source>
</reference>
<evidence type="ECO:0000256" key="2">
    <source>
        <dbReference type="ARBA" id="ARBA00022448"/>
    </source>
</evidence>
<sequence>MITVIITRNVFRVNTSRFRFLLLLPAAALVLSGCSPAAGETATEPTGIRVVSSTNVYGDIASAIGGDHVDVTSIIDSVAQDPHSYEASAQDQLAVSKAELVIENGGGYDPFIDTLVDASGADDLEMVNVVDLSGHAAIEEGHTEDDGHGHVEGLNEHVWYDLTTIDALASTLAHVFSQLDEENAAAFAENYTAFSEELASLTASTDALKAEFDGAGVAITEPVPLYLLEASGLVNVTPDDFSAAIEEGADVSPASLRDTLAVIASGNIALLAYNEQTGSSETEQLRAAAEKNSVPVVSFAETLPDGDSYLSWMTDNIAAISDALHS</sequence>
<evidence type="ECO:0000256" key="3">
    <source>
        <dbReference type="ARBA" id="ARBA00022723"/>
    </source>
</evidence>
<dbReference type="Pfam" id="PF01297">
    <property type="entry name" value="ZnuA"/>
    <property type="match status" value="1"/>
</dbReference>
<keyword evidence="2" id="KW-0813">Transport</keyword>
<evidence type="ECO:0000256" key="4">
    <source>
        <dbReference type="ARBA" id="ARBA00022729"/>
    </source>
</evidence>
<dbReference type="PANTHER" id="PTHR42953">
    <property type="entry name" value="HIGH-AFFINITY ZINC UPTAKE SYSTEM PROTEIN ZNUA-RELATED"/>
    <property type="match status" value="1"/>
</dbReference>
<keyword evidence="7" id="KW-1185">Reference proteome</keyword>
<proteinExistence type="predicted"/>
<name>A0A1I5CCR2_9MICO</name>
<dbReference type="GO" id="GO:0030001">
    <property type="term" value="P:metal ion transport"/>
    <property type="evidence" value="ECO:0007669"/>
    <property type="project" value="InterPro"/>
</dbReference>
<feature type="signal peptide" evidence="5">
    <location>
        <begin position="1"/>
        <end position="37"/>
    </location>
</feature>
<dbReference type="PANTHER" id="PTHR42953:SF1">
    <property type="entry name" value="METAL-BINDING PROTEIN HI_0362-RELATED"/>
    <property type="match status" value="1"/>
</dbReference>
<dbReference type="GO" id="GO:0030313">
    <property type="term" value="C:cell envelope"/>
    <property type="evidence" value="ECO:0007669"/>
    <property type="project" value="UniProtKB-SubCell"/>
</dbReference>
<dbReference type="EMBL" id="FOVM01000006">
    <property type="protein sequence ID" value="SFN84716.1"/>
    <property type="molecule type" value="Genomic_DNA"/>
</dbReference>
<dbReference type="Proteomes" id="UP000198867">
    <property type="component" value="Unassembled WGS sequence"/>
</dbReference>
<comment type="subcellular location">
    <subcellularLocation>
        <location evidence="1">Cell envelope</location>
    </subcellularLocation>
</comment>
<dbReference type="AlphaFoldDB" id="A0A1I5CCR2"/>
<protein>
    <submittedName>
        <fullName evidence="6">Zinc/manganese transport system substrate-binding protein</fullName>
    </submittedName>
</protein>
<accession>A0A1I5CCR2</accession>
<evidence type="ECO:0000313" key="7">
    <source>
        <dbReference type="Proteomes" id="UP000198867"/>
    </source>
</evidence>
<organism evidence="6 7">
    <name type="scientific">Mycetocola miduiensis</name>
    <dbReference type="NCBI Taxonomy" id="995034"/>
    <lineage>
        <taxon>Bacteria</taxon>
        <taxon>Bacillati</taxon>
        <taxon>Actinomycetota</taxon>
        <taxon>Actinomycetes</taxon>
        <taxon>Micrococcales</taxon>
        <taxon>Microbacteriaceae</taxon>
        <taxon>Mycetocola</taxon>
    </lineage>
</organism>
<gene>
    <name evidence="6" type="ORF">SAMN05216219_2346</name>
</gene>
<dbReference type="GO" id="GO:0046872">
    <property type="term" value="F:metal ion binding"/>
    <property type="evidence" value="ECO:0007669"/>
    <property type="project" value="UniProtKB-KW"/>
</dbReference>
<feature type="chain" id="PRO_5011785299" evidence="5">
    <location>
        <begin position="38"/>
        <end position="326"/>
    </location>
</feature>